<feature type="signal peptide" evidence="2">
    <location>
        <begin position="1"/>
        <end position="19"/>
    </location>
</feature>
<evidence type="ECO:0000313" key="4">
    <source>
        <dbReference type="EMBL" id="KAG2609700.1"/>
    </source>
</evidence>
<proteinExistence type="predicted"/>
<evidence type="ECO:0000259" key="3">
    <source>
        <dbReference type="PROSITE" id="PS51277"/>
    </source>
</evidence>
<feature type="domain" description="BURP" evidence="3">
    <location>
        <begin position="85"/>
        <end position="303"/>
    </location>
</feature>
<protein>
    <recommendedName>
        <fullName evidence="3">BURP domain-containing protein</fullName>
    </recommendedName>
</protein>
<reference evidence="4" key="1">
    <citation type="submission" date="2020-05" db="EMBL/GenBank/DDBJ databases">
        <title>WGS assembly of Panicum virgatum.</title>
        <authorList>
            <person name="Lovell J.T."/>
            <person name="Jenkins J."/>
            <person name="Shu S."/>
            <person name="Juenger T.E."/>
            <person name="Schmutz J."/>
        </authorList>
    </citation>
    <scope>NUCLEOTIDE SEQUENCE</scope>
    <source>
        <strain evidence="4">AP13</strain>
    </source>
</reference>
<keyword evidence="1 2" id="KW-0732">Signal</keyword>
<dbReference type="PANTHER" id="PTHR31236:SF31">
    <property type="entry name" value="BURP DOMAIN-CONTAINING PROTEIN 7"/>
    <property type="match status" value="1"/>
</dbReference>
<dbReference type="PANTHER" id="PTHR31236">
    <property type="entry name" value="BURP DOMAIN PROTEIN USPL1-LIKE"/>
    <property type="match status" value="1"/>
</dbReference>
<dbReference type="PROSITE" id="PS51277">
    <property type="entry name" value="BURP"/>
    <property type="match status" value="1"/>
</dbReference>
<dbReference type="Proteomes" id="UP000823388">
    <property type="component" value="Chromosome 4K"/>
</dbReference>
<dbReference type="EMBL" id="CM029043">
    <property type="protein sequence ID" value="KAG2609700.1"/>
    <property type="molecule type" value="Genomic_DNA"/>
</dbReference>
<sequence length="303" mass="32257">MFSICLLLDLACAPSVSFCMLFPTKTPSQKQLNSFVLTTNKKVQREYIDYIQDLISSLTRIIGKQVGAIAASGYQYQRDSVGSTFFLQHDLYPGSKMTLHFSPTAPGVPALTRARADAIPFASAKIREILALFSIPAGSPAADAVRFTLAECEAPPVPGVAAQRCATSPEAMVDFAASWLGTRAIHAGTTRLGSSRDGGAAAPPRQAYVVESVRPLPVVGRDMVACHSLPYPYAVFGCHTTTAAVFRVALAGADGSRAEALAACHKDATPGIPWPTYKKLGVTPGSVAVCHFLPQDGKLWMRN</sequence>
<feature type="chain" id="PRO_5035801078" description="BURP domain-containing protein" evidence="2">
    <location>
        <begin position="20"/>
        <end position="303"/>
    </location>
</feature>
<dbReference type="AlphaFoldDB" id="A0A8T0TFG8"/>
<gene>
    <name evidence="4" type="ORF">PVAP13_4KG061000</name>
</gene>
<accession>A0A8T0TFG8</accession>
<dbReference type="Pfam" id="PF03181">
    <property type="entry name" value="BURP"/>
    <property type="match status" value="1"/>
</dbReference>
<evidence type="ECO:0000256" key="1">
    <source>
        <dbReference type="ARBA" id="ARBA00022729"/>
    </source>
</evidence>
<evidence type="ECO:0000256" key="2">
    <source>
        <dbReference type="SAM" id="SignalP"/>
    </source>
</evidence>
<dbReference type="InterPro" id="IPR004873">
    <property type="entry name" value="BURP_dom"/>
</dbReference>
<dbReference type="InterPro" id="IPR044816">
    <property type="entry name" value="BURP"/>
</dbReference>
<organism evidence="4 5">
    <name type="scientific">Panicum virgatum</name>
    <name type="common">Blackwell switchgrass</name>
    <dbReference type="NCBI Taxonomy" id="38727"/>
    <lineage>
        <taxon>Eukaryota</taxon>
        <taxon>Viridiplantae</taxon>
        <taxon>Streptophyta</taxon>
        <taxon>Embryophyta</taxon>
        <taxon>Tracheophyta</taxon>
        <taxon>Spermatophyta</taxon>
        <taxon>Magnoliopsida</taxon>
        <taxon>Liliopsida</taxon>
        <taxon>Poales</taxon>
        <taxon>Poaceae</taxon>
        <taxon>PACMAD clade</taxon>
        <taxon>Panicoideae</taxon>
        <taxon>Panicodae</taxon>
        <taxon>Paniceae</taxon>
        <taxon>Panicinae</taxon>
        <taxon>Panicum</taxon>
        <taxon>Panicum sect. Hiantes</taxon>
    </lineage>
</organism>
<name>A0A8T0TFG8_PANVG</name>
<comment type="caution">
    <text evidence="4">The sequence shown here is derived from an EMBL/GenBank/DDBJ whole genome shotgun (WGS) entry which is preliminary data.</text>
</comment>
<keyword evidence="5" id="KW-1185">Reference proteome</keyword>
<evidence type="ECO:0000313" key="5">
    <source>
        <dbReference type="Proteomes" id="UP000823388"/>
    </source>
</evidence>
<dbReference type="SMART" id="SM01045">
    <property type="entry name" value="BURP"/>
    <property type="match status" value="1"/>
</dbReference>